<dbReference type="STRING" id="1122997.GCA_000425285_02634"/>
<dbReference type="InterPro" id="IPR039498">
    <property type="entry name" value="NTP_transf_5"/>
</dbReference>
<reference evidence="1 2" key="1">
    <citation type="submission" date="2018-12" db="EMBL/GenBank/DDBJ databases">
        <authorList>
            <consortium name="Pathogen Informatics"/>
        </authorList>
    </citation>
    <scope>NUCLEOTIDE SEQUENCE [LARGE SCALE GENOMIC DNA]</scope>
    <source>
        <strain evidence="1 2">NCTC13652</strain>
    </source>
</reference>
<evidence type="ECO:0008006" key="3">
    <source>
        <dbReference type="Google" id="ProtNLM"/>
    </source>
</evidence>
<name>A0A3S4V213_9ACTN</name>
<sequence>MPGSTRICAVEPVASIAHRDLLFLTPAHPVPRAASHTEPAAIGHVTTLAGSSQFLWSAVEQSGGCSVQDLENKVMDRFAIDDPTMVKSTIRGWVDALVEARLLRVSSGQVVSRESACTSSAIDADDLPVGETLTNHEWGLMAHGLAHGIAASLGIRAFSIKGPVLEHYGLRPPRASADADIWIDPVHYGAFTAALTSLGWIKRFDRGERQARVIPWHSFSYYHPEWPIDIDVHWWFPGIGIDREEAFNQIWENCQATTFSGVRARIPSKVDAAVIQMLHCVKDRESAVRRAELVHVVSLVGKWSTDDRACLVSHLVALRACDPLRPVLMEEGVELPAQWTPAEQRRWDVGVQCKEGSSTLAILYELEHVSWRSKPGVVMNALWPSDADVILTESTPDVSRAGMSRSEILVARARRLVRGVKELPEALHVLLRAHN</sequence>
<dbReference type="EMBL" id="LR134473">
    <property type="protein sequence ID" value="VEI02991.1"/>
    <property type="molecule type" value="Genomic_DNA"/>
</dbReference>
<accession>A0A3S4V213</accession>
<evidence type="ECO:0000313" key="2">
    <source>
        <dbReference type="Proteomes" id="UP000277858"/>
    </source>
</evidence>
<proteinExistence type="predicted"/>
<protein>
    <recommendedName>
        <fullName evidence="3">Nucleotidyltransferase family protein</fullName>
    </recommendedName>
</protein>
<keyword evidence="2" id="KW-1185">Reference proteome</keyword>
<organism evidence="1 2">
    <name type="scientific">Acidipropionibacterium jensenii</name>
    <dbReference type="NCBI Taxonomy" id="1749"/>
    <lineage>
        <taxon>Bacteria</taxon>
        <taxon>Bacillati</taxon>
        <taxon>Actinomycetota</taxon>
        <taxon>Actinomycetes</taxon>
        <taxon>Propionibacteriales</taxon>
        <taxon>Propionibacteriaceae</taxon>
        <taxon>Acidipropionibacterium</taxon>
    </lineage>
</organism>
<dbReference type="AlphaFoldDB" id="A0A3S4V213"/>
<dbReference type="Pfam" id="PF14907">
    <property type="entry name" value="NTP_transf_5"/>
    <property type="match status" value="1"/>
</dbReference>
<dbReference type="Proteomes" id="UP000277858">
    <property type="component" value="Chromosome"/>
</dbReference>
<gene>
    <name evidence="1" type="ORF">NCTC13652_01189</name>
</gene>
<dbReference type="OrthoDB" id="3782133at2"/>
<evidence type="ECO:0000313" key="1">
    <source>
        <dbReference type="EMBL" id="VEI02991.1"/>
    </source>
</evidence>